<keyword evidence="3" id="KW-0378">Hydrolase</keyword>
<dbReference type="RefSeq" id="WP_119794712.1">
    <property type="nucleotide sequence ID" value="NZ_QYZD01000015.1"/>
</dbReference>
<keyword evidence="2" id="KW-0547">Nucleotide-binding</keyword>
<dbReference type="SMART" id="SM00533">
    <property type="entry name" value="MUTSd"/>
    <property type="match status" value="1"/>
</dbReference>
<dbReference type="PROSITE" id="PS00486">
    <property type="entry name" value="DNA_MISMATCH_REPAIR_2"/>
    <property type="match status" value="1"/>
</dbReference>
<dbReference type="InterPro" id="IPR027417">
    <property type="entry name" value="P-loop_NTPase"/>
</dbReference>
<dbReference type="PANTHER" id="PTHR48466">
    <property type="entry name" value="OS10G0509000 PROTEIN-RELATED"/>
    <property type="match status" value="1"/>
</dbReference>
<evidence type="ECO:0000256" key="4">
    <source>
        <dbReference type="ARBA" id="ARBA00022840"/>
    </source>
</evidence>
<dbReference type="Proteomes" id="UP000266177">
    <property type="component" value="Unassembled WGS sequence"/>
</dbReference>
<dbReference type="SUPFAM" id="SSF52540">
    <property type="entry name" value="P-loop containing nucleoside triphosphate hydrolases"/>
    <property type="match status" value="1"/>
</dbReference>
<dbReference type="SMART" id="SM00534">
    <property type="entry name" value="MUTSac"/>
    <property type="match status" value="1"/>
</dbReference>
<evidence type="ECO:0000256" key="3">
    <source>
        <dbReference type="ARBA" id="ARBA00022801"/>
    </source>
</evidence>
<dbReference type="PIRSF" id="PIRSF005814">
    <property type="entry name" value="MutS_YshD"/>
    <property type="match status" value="1"/>
</dbReference>
<dbReference type="Pfam" id="PF00488">
    <property type="entry name" value="MutS_V"/>
    <property type="match status" value="1"/>
</dbReference>
<evidence type="ECO:0000313" key="10">
    <source>
        <dbReference type="Proteomes" id="UP000266177"/>
    </source>
</evidence>
<dbReference type="OrthoDB" id="9808166at2"/>
<comment type="caution">
    <text evidence="9">The sequence shown here is derived from an EMBL/GenBank/DDBJ whole genome shotgun (WGS) entry which is preliminary data.</text>
</comment>
<dbReference type="GO" id="GO:0016887">
    <property type="term" value="F:ATP hydrolysis activity"/>
    <property type="evidence" value="ECO:0007669"/>
    <property type="project" value="InterPro"/>
</dbReference>
<feature type="compositionally biased region" description="Low complexity" evidence="7">
    <location>
        <begin position="559"/>
        <end position="568"/>
    </location>
</feature>
<dbReference type="SUPFAM" id="SSF48334">
    <property type="entry name" value="DNA repair protein MutS, domain III"/>
    <property type="match status" value="1"/>
</dbReference>
<dbReference type="AlphaFoldDB" id="A0A3A3GX45"/>
<proteinExistence type="predicted"/>
<dbReference type="GO" id="GO:0004519">
    <property type="term" value="F:endonuclease activity"/>
    <property type="evidence" value="ECO:0007669"/>
    <property type="project" value="InterPro"/>
</dbReference>
<keyword evidence="5" id="KW-0694">RNA-binding</keyword>
<dbReference type="InterPro" id="IPR045076">
    <property type="entry name" value="MutS"/>
</dbReference>
<evidence type="ECO:0000256" key="6">
    <source>
        <dbReference type="ARBA" id="ARBA00023125"/>
    </source>
</evidence>
<dbReference type="GO" id="GO:0045910">
    <property type="term" value="P:negative regulation of DNA recombination"/>
    <property type="evidence" value="ECO:0007669"/>
    <property type="project" value="InterPro"/>
</dbReference>
<feature type="domain" description="DNA mismatch repair proteins mutS family" evidence="8">
    <location>
        <begin position="403"/>
        <end position="419"/>
    </location>
</feature>
<keyword evidence="4" id="KW-0067">ATP-binding</keyword>
<dbReference type="GO" id="GO:0030983">
    <property type="term" value="F:mismatched DNA binding"/>
    <property type="evidence" value="ECO:0007669"/>
    <property type="project" value="InterPro"/>
</dbReference>
<dbReference type="NCBIfam" id="TIGR01069">
    <property type="entry name" value="mutS2"/>
    <property type="match status" value="1"/>
</dbReference>
<accession>A0A3A3GX45</accession>
<dbReference type="GO" id="GO:0140664">
    <property type="term" value="F:ATP-dependent DNA damage sensor activity"/>
    <property type="evidence" value="ECO:0007669"/>
    <property type="project" value="InterPro"/>
</dbReference>
<name>A0A3A3GX45_PANTH</name>
<dbReference type="PANTHER" id="PTHR48466:SF2">
    <property type="entry name" value="OS10G0509000 PROTEIN"/>
    <property type="match status" value="1"/>
</dbReference>
<dbReference type="InterPro" id="IPR000432">
    <property type="entry name" value="DNA_mismatch_repair_MutS_C"/>
</dbReference>
<sequence>MDDKMMERLEYGRVKQEVMKYALSYAGQRHIEEMKPLTDPKAVQHALLETEEATRMLAKGASVPIPSLQGMDTVLSLLGSGYLFAEKDIAHVRQFLHSCSQLIAYMRTKEGIAPTVAAYAASMHPLDGVASEIDRCLAHGRIRDEASKELHKIRRKLTAIEDKIRGKIDALLNRYRSLMQENLVSQRNGRYVFPIKKEYRKQIKGSVVDESSSGQTVYVEPQELAVLQQELGILRIEEGKEEAKILSYLTELLEEKAEELRRNAETVGWYDYVFARGKYAQSIEGQPVRLNENGVVDLRQAKHPLLGGGTVPLDIQIGRGYRALIVTGPNTGGKTVTLKTVGLLCLMVQSGLLVPAGEGSSFPVFRHIAADIGDGQSLEQSLSTFSAHITRVIDMLTFADEATLVLIDEMASGTDPGEGVALSIALLEELARRGTMVIATTHYNEIKHFAGVTPGFRNARMEFDPDTLRPLYRLCIGEAGSSYAFLISRKLGLTPELIRRAEELAARREEGPGLRVEAEAGTAAGYDAALLQSGDSLSESVSRPMPDSEASDNDKEAASLENGAAENAAGEEEKQDRPLEIGDCVYISYLGRTGIVYEAADARGNVGVMIERQKVKINHKRLSLYIEGKELYPQDYDMDIVFETKENRKKRKLMERKHVEGLSIVHEAEQ</sequence>
<evidence type="ECO:0000256" key="1">
    <source>
        <dbReference type="ARBA" id="ARBA00022730"/>
    </source>
</evidence>
<reference evidence="9 10" key="1">
    <citation type="submission" date="2018-09" db="EMBL/GenBank/DDBJ databases">
        <title>Paenibacillus SK2017-BO5.</title>
        <authorList>
            <person name="Piskunova J.V."/>
            <person name="Dubiley S.A."/>
            <person name="Severinov K.V."/>
        </authorList>
    </citation>
    <scope>NUCLEOTIDE SEQUENCE [LARGE SCALE GENOMIC DNA]</scope>
    <source>
        <strain evidence="9 10">BO5</strain>
    </source>
</reference>
<dbReference type="GO" id="GO:0019843">
    <property type="term" value="F:rRNA binding"/>
    <property type="evidence" value="ECO:0007669"/>
    <property type="project" value="UniProtKB-KW"/>
</dbReference>
<keyword evidence="1" id="KW-0699">rRNA-binding</keyword>
<dbReference type="InterPro" id="IPR005747">
    <property type="entry name" value="MutS2"/>
</dbReference>
<evidence type="ECO:0000259" key="8">
    <source>
        <dbReference type="PROSITE" id="PS00486"/>
    </source>
</evidence>
<organism evidence="9 10">
    <name type="scientific">Paenibacillus thiaminolyticus</name>
    <name type="common">Bacillus thiaminolyticus</name>
    <dbReference type="NCBI Taxonomy" id="49283"/>
    <lineage>
        <taxon>Bacteria</taxon>
        <taxon>Bacillati</taxon>
        <taxon>Bacillota</taxon>
        <taxon>Bacilli</taxon>
        <taxon>Bacillales</taxon>
        <taxon>Paenibacillaceae</taxon>
        <taxon>Paenibacillus</taxon>
    </lineage>
</organism>
<dbReference type="InterPro" id="IPR036187">
    <property type="entry name" value="DNA_mismatch_repair_MutS_sf"/>
</dbReference>
<dbReference type="GO" id="GO:0005524">
    <property type="term" value="F:ATP binding"/>
    <property type="evidence" value="ECO:0007669"/>
    <property type="project" value="UniProtKB-KW"/>
</dbReference>
<dbReference type="FunFam" id="3.40.50.300:FF:000830">
    <property type="entry name" value="Endonuclease MutS2"/>
    <property type="match status" value="1"/>
</dbReference>
<keyword evidence="6" id="KW-0238">DNA-binding</keyword>
<evidence type="ECO:0000256" key="7">
    <source>
        <dbReference type="SAM" id="MobiDB-lite"/>
    </source>
</evidence>
<dbReference type="Gene3D" id="3.40.50.300">
    <property type="entry name" value="P-loop containing nucleotide triphosphate hydrolases"/>
    <property type="match status" value="1"/>
</dbReference>
<feature type="region of interest" description="Disordered" evidence="7">
    <location>
        <begin position="537"/>
        <end position="576"/>
    </location>
</feature>
<gene>
    <name evidence="9" type="ORF">DQX05_16885</name>
</gene>
<evidence type="ECO:0000256" key="2">
    <source>
        <dbReference type="ARBA" id="ARBA00022741"/>
    </source>
</evidence>
<evidence type="ECO:0000256" key="5">
    <source>
        <dbReference type="ARBA" id="ARBA00022884"/>
    </source>
</evidence>
<protein>
    <submittedName>
        <fullName evidence="9">DNA mismatch repair protein MutS</fullName>
    </submittedName>
</protein>
<dbReference type="EMBL" id="QYZD01000015">
    <property type="protein sequence ID" value="RJG22619.1"/>
    <property type="molecule type" value="Genomic_DNA"/>
</dbReference>
<dbReference type="InterPro" id="IPR007696">
    <property type="entry name" value="DNA_mismatch_repair_MutS_core"/>
</dbReference>
<dbReference type="GO" id="GO:0006298">
    <property type="term" value="P:mismatch repair"/>
    <property type="evidence" value="ECO:0007669"/>
    <property type="project" value="InterPro"/>
</dbReference>
<evidence type="ECO:0000313" key="9">
    <source>
        <dbReference type="EMBL" id="RJG22619.1"/>
    </source>
</evidence>